<sequence>MLLGLIVQRCGKDFKVYSSVGDFVLAVSQCDPDYNVGKWLGLRVEGREILDHGLALLPDLPEVRIRNGMAEVLTRATIQESQEKIALCETAEFDVIPLLCPLPNNVDSYCVFQVWARRLTGVEKQRFGGYKWAAIEYVNEKQRSFPPKDVIEDKEVAGISWEQENKQMYLEGLITGASKTGAYVWSRWNHKSFEGVLQFGSPKDAAVFKLGQWIHFHLSKIELQSVGCGAKFNIHASACKLIKAKFPTHISESSVKLTLKLSVPVTHVSGTDIYQEDIGVLSDPERLLNGGQDYDATIVKVRPKPSSIESQAVEWKIVCANPEGESWAPHFSRKVTKVKRPLFSGVAKTRPLQRSPTQSSSKAAPTQTPEKVPDKKDDVVDDPTRVVPKQLDFTERQRIVALAMVEQVAEKGRYRVWLLEYHREAVFNTTRILEPGHFFQGVFKLGGGSKDKCHDYIQPIPPILDGKLTEDGEIEVYVSVWHTNRKNGAHYVVYHDCLGCVEDTCDLLKQVEDKTRVSIAARRKPTANDNRLIWQIVQVVESALSRGS</sequence>
<name>A0AA36M9N1_CYLNA</name>
<dbReference type="AlphaFoldDB" id="A0AA36M9N1"/>
<gene>
    <name evidence="2" type="ORF">CYNAS_LOCUS14568</name>
</gene>
<reference evidence="2" key="1">
    <citation type="submission" date="2023-07" db="EMBL/GenBank/DDBJ databases">
        <authorList>
            <consortium name="CYATHOMIX"/>
        </authorList>
    </citation>
    <scope>NUCLEOTIDE SEQUENCE</scope>
    <source>
        <strain evidence="2">N/A</strain>
    </source>
</reference>
<dbReference type="Proteomes" id="UP001176961">
    <property type="component" value="Unassembled WGS sequence"/>
</dbReference>
<feature type="compositionally biased region" description="Polar residues" evidence="1">
    <location>
        <begin position="352"/>
        <end position="368"/>
    </location>
</feature>
<protein>
    <submittedName>
        <fullName evidence="2">Uncharacterized protein</fullName>
    </submittedName>
</protein>
<dbReference type="EMBL" id="CATQJL010000305">
    <property type="protein sequence ID" value="CAJ0602585.1"/>
    <property type="molecule type" value="Genomic_DNA"/>
</dbReference>
<feature type="compositionally biased region" description="Basic and acidic residues" evidence="1">
    <location>
        <begin position="371"/>
        <end position="381"/>
    </location>
</feature>
<evidence type="ECO:0000313" key="2">
    <source>
        <dbReference type="EMBL" id="CAJ0602585.1"/>
    </source>
</evidence>
<accession>A0AA36M9N1</accession>
<keyword evidence="3" id="KW-1185">Reference proteome</keyword>
<evidence type="ECO:0000313" key="3">
    <source>
        <dbReference type="Proteomes" id="UP001176961"/>
    </source>
</evidence>
<organism evidence="2 3">
    <name type="scientific">Cylicocyclus nassatus</name>
    <name type="common">Nematode worm</name>
    <dbReference type="NCBI Taxonomy" id="53992"/>
    <lineage>
        <taxon>Eukaryota</taxon>
        <taxon>Metazoa</taxon>
        <taxon>Ecdysozoa</taxon>
        <taxon>Nematoda</taxon>
        <taxon>Chromadorea</taxon>
        <taxon>Rhabditida</taxon>
        <taxon>Rhabditina</taxon>
        <taxon>Rhabditomorpha</taxon>
        <taxon>Strongyloidea</taxon>
        <taxon>Strongylidae</taxon>
        <taxon>Cylicocyclus</taxon>
    </lineage>
</organism>
<evidence type="ECO:0000256" key="1">
    <source>
        <dbReference type="SAM" id="MobiDB-lite"/>
    </source>
</evidence>
<feature type="region of interest" description="Disordered" evidence="1">
    <location>
        <begin position="346"/>
        <end position="381"/>
    </location>
</feature>
<comment type="caution">
    <text evidence="2">The sequence shown here is derived from an EMBL/GenBank/DDBJ whole genome shotgun (WGS) entry which is preliminary data.</text>
</comment>
<dbReference type="InterPro" id="IPR004987">
    <property type="entry name" value="DUF272"/>
</dbReference>
<dbReference type="Pfam" id="PF03312">
    <property type="entry name" value="DUF272"/>
    <property type="match status" value="1"/>
</dbReference>
<proteinExistence type="predicted"/>